<gene>
    <name evidence="10" type="ORF">A2531_03810</name>
</gene>
<dbReference type="PANTHER" id="PTHR43571:SF1">
    <property type="entry name" value="NADP-SPECIFIC GLUTAMATE DEHYDROGENASE 1-RELATED"/>
    <property type="match status" value="1"/>
</dbReference>
<sequence>MESFKKEIKIKASGEKEFLQAVSEVIDSIEPVLKKDKKYLENNILKRIIEPERVLMFRVSWLDDRGSIHVNRGYRIQMNSAIGPYKGGLRFHPTVNLSVLKFLAFEQVFKNALTGLPLGGGKGGSDFDPKGKSETEIMRFCQAFMSELYRHIGPDTDVPAGDIGVGAREIGYLFGMYKKLRNEFSGTLTGKGINWGGSLIRPEATGYGCVYFASEMLKEEGSSMKGKTCLISGSGNVALFAAEKVIQLGGKVITLSDSSGYIYEKDGINQEKLEFLKTLKFVKRERISEYVKEYKEAEYFPIDKKKDYNPLWNHRAQCAFPCATQNEINGKDAENLLNNGVFLVAEGANMPTSKEALDIFLDKKIFFAPGKASNAGGVAVSGLEMTQNNLRMSWSREEVDKHLQNIMKNIHSSCLEAANKYGTPGNYVNGANIAGFIKVADAMIEQGVV</sequence>
<evidence type="ECO:0000259" key="9">
    <source>
        <dbReference type="SMART" id="SM00839"/>
    </source>
</evidence>
<dbReference type="FunFam" id="3.40.50.10860:FF:000002">
    <property type="entry name" value="Glutamate dehydrogenase"/>
    <property type="match status" value="1"/>
</dbReference>
<feature type="binding site" evidence="6">
    <location>
        <position position="107"/>
    </location>
    <ligand>
        <name>substrate</name>
    </ligand>
</feature>
<evidence type="ECO:0000256" key="2">
    <source>
        <dbReference type="ARBA" id="ARBA00011643"/>
    </source>
</evidence>
<dbReference type="SUPFAM" id="SSF53223">
    <property type="entry name" value="Aminoacid dehydrogenase-like, N-terminal domain"/>
    <property type="match status" value="1"/>
</dbReference>
<dbReference type="AlphaFoldDB" id="A0A1F5TPI6"/>
<feature type="binding site" evidence="6">
    <location>
        <position position="236"/>
    </location>
    <ligand>
        <name>NAD(+)</name>
        <dbReference type="ChEBI" id="CHEBI:57540"/>
    </ligand>
</feature>
<dbReference type="FunFam" id="1.10.285.10:FF:000001">
    <property type="entry name" value="Glutamate dehydrogenase"/>
    <property type="match status" value="1"/>
</dbReference>
<dbReference type="InterPro" id="IPR046346">
    <property type="entry name" value="Aminoacid_DH-like_N_sf"/>
</dbReference>
<dbReference type="EMBL" id="MFGO01000018">
    <property type="protein sequence ID" value="OGF40865.1"/>
    <property type="molecule type" value="Genomic_DNA"/>
</dbReference>
<feature type="binding site" evidence="6">
    <location>
        <position position="205"/>
    </location>
    <ligand>
        <name>NAD(+)</name>
        <dbReference type="ChEBI" id="CHEBI:57540"/>
    </ligand>
</feature>
<comment type="caution">
    <text evidence="10">The sequence shown here is derived from an EMBL/GenBank/DDBJ whole genome shotgun (WGS) entry which is preliminary data.</text>
</comment>
<evidence type="ECO:0000256" key="1">
    <source>
        <dbReference type="ARBA" id="ARBA00006382"/>
    </source>
</evidence>
<evidence type="ECO:0000256" key="8">
    <source>
        <dbReference type="RuleBase" id="RU004417"/>
    </source>
</evidence>
<dbReference type="InterPro" id="IPR050724">
    <property type="entry name" value="Glu_Leu_Phe_Val_DH"/>
</dbReference>
<dbReference type="InterPro" id="IPR006095">
    <property type="entry name" value="Glu/Leu/Phe/Val/Trp_DH"/>
</dbReference>
<dbReference type="Gene3D" id="3.40.50.720">
    <property type="entry name" value="NAD(P)-binding Rossmann-like Domain"/>
    <property type="match status" value="1"/>
</dbReference>
<feature type="domain" description="Glutamate/phenylalanine/leucine/valine/L-tryptophan dehydrogenase C-terminal" evidence="9">
    <location>
        <begin position="198"/>
        <end position="447"/>
    </location>
</feature>
<dbReference type="GO" id="GO:0000166">
    <property type="term" value="F:nucleotide binding"/>
    <property type="evidence" value="ECO:0007669"/>
    <property type="project" value="UniProtKB-KW"/>
</dbReference>
<dbReference type="GO" id="GO:0005829">
    <property type="term" value="C:cytosol"/>
    <property type="evidence" value="ECO:0007669"/>
    <property type="project" value="TreeGrafter"/>
</dbReference>
<comment type="subunit">
    <text evidence="2">Homohexamer.</text>
</comment>
<dbReference type="InterPro" id="IPR014362">
    <property type="entry name" value="Glu_DH"/>
</dbReference>
<dbReference type="GO" id="GO:0006537">
    <property type="term" value="P:glutamate biosynthetic process"/>
    <property type="evidence" value="ECO:0007669"/>
    <property type="project" value="TreeGrafter"/>
</dbReference>
<comment type="similarity">
    <text evidence="1 4 8">Belongs to the Glu/Leu/Phe/Val dehydrogenases family.</text>
</comment>
<dbReference type="SUPFAM" id="SSF51735">
    <property type="entry name" value="NAD(P)-binding Rossmann-fold domains"/>
    <property type="match status" value="1"/>
</dbReference>
<evidence type="ECO:0000313" key="10">
    <source>
        <dbReference type="EMBL" id="OGF40865.1"/>
    </source>
</evidence>
<evidence type="ECO:0000256" key="7">
    <source>
        <dbReference type="PIRSR" id="PIRSR000185-3"/>
    </source>
</evidence>
<dbReference type="InterPro" id="IPR036291">
    <property type="entry name" value="NAD(P)-bd_dom_sf"/>
</dbReference>
<evidence type="ECO:0000313" key="11">
    <source>
        <dbReference type="Proteomes" id="UP000177579"/>
    </source>
</evidence>
<protein>
    <recommendedName>
        <fullName evidence="4">Glutamate dehydrogenase</fullName>
    </recommendedName>
</protein>
<keyword evidence="6" id="KW-0520">NAD</keyword>
<keyword evidence="3 4" id="KW-0560">Oxidoreductase</keyword>
<dbReference type="Gene3D" id="3.40.50.10860">
    <property type="entry name" value="Leucine Dehydrogenase, chain A, domain 1"/>
    <property type="match status" value="1"/>
</dbReference>
<evidence type="ECO:0000256" key="6">
    <source>
        <dbReference type="PIRSR" id="PIRSR000185-2"/>
    </source>
</evidence>
<dbReference type="SMART" id="SM00839">
    <property type="entry name" value="ELFV_dehydrog"/>
    <property type="match status" value="1"/>
</dbReference>
<dbReference type="InterPro" id="IPR033922">
    <property type="entry name" value="NAD_bind_Glu_DH"/>
</dbReference>
<dbReference type="FunFam" id="3.40.50.720:FF:000030">
    <property type="entry name" value="Glutamate dehydrogenase"/>
    <property type="match status" value="1"/>
</dbReference>
<dbReference type="PRINTS" id="PR00082">
    <property type="entry name" value="GLFDHDRGNASE"/>
</dbReference>
<feature type="binding site" evidence="6">
    <location>
        <position position="110"/>
    </location>
    <ligand>
        <name>substrate</name>
    </ligand>
</feature>
<dbReference type="PIRSF" id="PIRSF000185">
    <property type="entry name" value="Glu_DH"/>
    <property type="match status" value="1"/>
</dbReference>
<feature type="site" description="Important for catalysis" evidence="7">
    <location>
        <position position="162"/>
    </location>
</feature>
<feature type="binding site" evidence="6">
    <location>
        <position position="86"/>
    </location>
    <ligand>
        <name>substrate</name>
    </ligand>
</feature>
<feature type="binding site" evidence="6">
    <location>
        <position position="161"/>
    </location>
    <ligand>
        <name>substrate</name>
    </ligand>
</feature>
<dbReference type="CDD" id="cd05313">
    <property type="entry name" value="NAD_bind_2_Glu_DH"/>
    <property type="match status" value="1"/>
</dbReference>
<dbReference type="InterPro" id="IPR033524">
    <property type="entry name" value="Glu/Leu/Phe/Val_DH_AS"/>
</dbReference>
<dbReference type="InterPro" id="IPR006096">
    <property type="entry name" value="Glu/Leu/Phe/Val/Trp_DH_C"/>
</dbReference>
<name>A0A1F5TPI6_9BACT</name>
<feature type="binding site" evidence="6">
    <location>
        <position position="381"/>
    </location>
    <ligand>
        <name>substrate</name>
    </ligand>
</feature>
<dbReference type="Pfam" id="PF02812">
    <property type="entry name" value="ELFV_dehydrog_N"/>
    <property type="match status" value="1"/>
</dbReference>
<organism evidence="10 11">
    <name type="scientific">Candidatus Falkowbacteria bacterium RIFOXYD2_FULL_34_120</name>
    <dbReference type="NCBI Taxonomy" id="1798007"/>
    <lineage>
        <taxon>Bacteria</taxon>
        <taxon>Candidatus Falkowiibacteriota</taxon>
    </lineage>
</organism>
<dbReference type="Pfam" id="PF00208">
    <property type="entry name" value="ELFV_dehydrog"/>
    <property type="match status" value="1"/>
</dbReference>
<proteinExistence type="inferred from homology"/>
<reference evidence="10 11" key="1">
    <citation type="journal article" date="2016" name="Nat. Commun.">
        <title>Thousands of microbial genomes shed light on interconnected biogeochemical processes in an aquifer system.</title>
        <authorList>
            <person name="Anantharaman K."/>
            <person name="Brown C.T."/>
            <person name="Hug L.A."/>
            <person name="Sharon I."/>
            <person name="Castelle C.J."/>
            <person name="Probst A.J."/>
            <person name="Thomas B.C."/>
            <person name="Singh A."/>
            <person name="Wilkins M.J."/>
            <person name="Karaoz U."/>
            <person name="Brodie E.L."/>
            <person name="Williams K.H."/>
            <person name="Hubbard S.S."/>
            <person name="Banfield J.F."/>
        </authorList>
    </citation>
    <scope>NUCLEOTIDE SEQUENCE [LARGE SCALE GENOMIC DNA]</scope>
</reference>
<dbReference type="NCBIfam" id="NF006929">
    <property type="entry name" value="PRK09414.1"/>
    <property type="match status" value="1"/>
</dbReference>
<accession>A0A1F5TPI6</accession>
<dbReference type="PROSITE" id="PS00074">
    <property type="entry name" value="GLFV_DEHYDROGENASE"/>
    <property type="match status" value="1"/>
</dbReference>
<evidence type="ECO:0000256" key="3">
    <source>
        <dbReference type="ARBA" id="ARBA00023002"/>
    </source>
</evidence>
<dbReference type="InterPro" id="IPR006097">
    <property type="entry name" value="Glu/Leu/Phe/Val/Trp_DH_dimer"/>
</dbReference>
<keyword evidence="6" id="KW-0547">Nucleotide-binding</keyword>
<dbReference type="Gene3D" id="1.10.285.10">
    <property type="entry name" value="Glutamate Dehydrogenase, chain A, domain 3"/>
    <property type="match status" value="2"/>
</dbReference>
<dbReference type="PANTHER" id="PTHR43571">
    <property type="entry name" value="NADP-SPECIFIC GLUTAMATE DEHYDROGENASE 1-RELATED"/>
    <property type="match status" value="1"/>
</dbReference>
<dbReference type="Proteomes" id="UP000177579">
    <property type="component" value="Unassembled WGS sequence"/>
</dbReference>
<feature type="active site" description="Proton donor" evidence="5">
    <location>
        <position position="122"/>
    </location>
</feature>
<evidence type="ECO:0000256" key="4">
    <source>
        <dbReference type="PIRNR" id="PIRNR000185"/>
    </source>
</evidence>
<evidence type="ECO:0000256" key="5">
    <source>
        <dbReference type="PIRSR" id="PIRSR000185-1"/>
    </source>
</evidence>
<dbReference type="GO" id="GO:0004354">
    <property type="term" value="F:glutamate dehydrogenase (NADP+) activity"/>
    <property type="evidence" value="ECO:0007669"/>
    <property type="project" value="TreeGrafter"/>
</dbReference>